<protein>
    <recommendedName>
        <fullName evidence="2">precorrin-2 dehydrogenase</fullName>
        <ecNumber evidence="2">1.3.1.76</ecNumber>
    </recommendedName>
</protein>
<dbReference type="CDD" id="cd03416">
    <property type="entry name" value="CbiX_SirB_N"/>
    <property type="match status" value="1"/>
</dbReference>
<reference evidence="9 10" key="1">
    <citation type="submission" date="2018-10" db="EMBL/GenBank/DDBJ databases">
        <title>Tessaracoccus antarcticuss sp. nov., isolated from sediment.</title>
        <authorList>
            <person name="Zhou L.Y."/>
            <person name="Du Z.J."/>
        </authorList>
    </citation>
    <scope>NUCLEOTIDE SEQUENCE [LARGE SCALE GENOMIC DNA]</scope>
    <source>
        <strain evidence="9 10">JDX10</strain>
    </source>
</reference>
<evidence type="ECO:0000256" key="4">
    <source>
        <dbReference type="ARBA" id="ARBA00023002"/>
    </source>
</evidence>
<dbReference type="AlphaFoldDB" id="A0A3M0GB43"/>
<evidence type="ECO:0000256" key="1">
    <source>
        <dbReference type="ARBA" id="ARBA00005010"/>
    </source>
</evidence>
<evidence type="ECO:0000313" key="9">
    <source>
        <dbReference type="EMBL" id="RMB61638.1"/>
    </source>
</evidence>
<dbReference type="InterPro" id="IPR050963">
    <property type="entry name" value="Sirohydro_Cobaltochel/CbiX"/>
</dbReference>
<dbReference type="InterPro" id="IPR036291">
    <property type="entry name" value="NAD(P)-bd_dom_sf"/>
</dbReference>
<dbReference type="Pfam" id="PF01903">
    <property type="entry name" value="CbiX"/>
    <property type="match status" value="2"/>
</dbReference>
<dbReference type="Proteomes" id="UP000275256">
    <property type="component" value="Unassembled WGS sequence"/>
</dbReference>
<evidence type="ECO:0000256" key="8">
    <source>
        <dbReference type="ARBA" id="ARBA00047561"/>
    </source>
</evidence>
<keyword evidence="10" id="KW-1185">Reference proteome</keyword>
<organism evidence="9 10">
    <name type="scientific">Tessaracoccus antarcticus</name>
    <dbReference type="NCBI Taxonomy" id="2479848"/>
    <lineage>
        <taxon>Bacteria</taxon>
        <taxon>Bacillati</taxon>
        <taxon>Actinomycetota</taxon>
        <taxon>Actinomycetes</taxon>
        <taxon>Propionibacteriales</taxon>
        <taxon>Propionibacteriaceae</taxon>
        <taxon>Tessaracoccus</taxon>
    </lineage>
</organism>
<keyword evidence="6" id="KW-0456">Lyase</keyword>
<dbReference type="GO" id="GO:0043115">
    <property type="term" value="F:precorrin-2 dehydrogenase activity"/>
    <property type="evidence" value="ECO:0007669"/>
    <property type="project" value="UniProtKB-EC"/>
</dbReference>
<comment type="pathway">
    <text evidence="1">Porphyrin-containing compound metabolism; siroheme biosynthesis; sirohydrochlorin from precorrin-2: step 1/1.</text>
</comment>
<dbReference type="Gene3D" id="3.40.50.720">
    <property type="entry name" value="NAD(P)-binding Rossmann-like Domain"/>
    <property type="match status" value="1"/>
</dbReference>
<dbReference type="Pfam" id="PF13241">
    <property type="entry name" value="NAD_binding_7"/>
    <property type="match status" value="1"/>
</dbReference>
<dbReference type="PANTHER" id="PTHR33542">
    <property type="entry name" value="SIROHYDROCHLORIN FERROCHELATASE, CHLOROPLASTIC"/>
    <property type="match status" value="1"/>
</dbReference>
<dbReference type="InterPro" id="IPR006367">
    <property type="entry name" value="Sirohaem_synthase_N"/>
</dbReference>
<dbReference type="GO" id="GO:0019354">
    <property type="term" value="P:siroheme biosynthetic process"/>
    <property type="evidence" value="ECO:0007669"/>
    <property type="project" value="UniProtKB-UniPathway"/>
</dbReference>
<evidence type="ECO:0000256" key="7">
    <source>
        <dbReference type="ARBA" id="ARBA00023244"/>
    </source>
</evidence>
<accession>A0A3M0GB43</accession>
<keyword evidence="4" id="KW-0560">Oxidoreductase</keyword>
<comment type="catalytic activity">
    <reaction evidence="8">
        <text>precorrin-2 + NAD(+) = sirohydrochlorin + NADH + 2 H(+)</text>
        <dbReference type="Rhea" id="RHEA:15613"/>
        <dbReference type="ChEBI" id="CHEBI:15378"/>
        <dbReference type="ChEBI" id="CHEBI:57540"/>
        <dbReference type="ChEBI" id="CHEBI:57945"/>
        <dbReference type="ChEBI" id="CHEBI:58351"/>
        <dbReference type="ChEBI" id="CHEBI:58827"/>
        <dbReference type="EC" id="1.3.1.76"/>
    </reaction>
</comment>
<dbReference type="EC" id="1.3.1.76" evidence="2"/>
<dbReference type="SUPFAM" id="SSF51735">
    <property type="entry name" value="NAD(P)-binding Rossmann-fold domains"/>
    <property type="match status" value="1"/>
</dbReference>
<dbReference type="GO" id="GO:0016829">
    <property type="term" value="F:lyase activity"/>
    <property type="evidence" value="ECO:0007669"/>
    <property type="project" value="UniProtKB-KW"/>
</dbReference>
<evidence type="ECO:0000256" key="5">
    <source>
        <dbReference type="ARBA" id="ARBA00023027"/>
    </source>
</evidence>
<dbReference type="CDD" id="cd03414">
    <property type="entry name" value="CbiX_SirB_C"/>
    <property type="match status" value="1"/>
</dbReference>
<dbReference type="NCBIfam" id="TIGR01470">
    <property type="entry name" value="cysG_Nterm"/>
    <property type="match status" value="1"/>
</dbReference>
<dbReference type="Gene3D" id="3.40.50.1400">
    <property type="match status" value="2"/>
</dbReference>
<name>A0A3M0GB43_9ACTN</name>
<keyword evidence="7" id="KW-0627">Porphyrin biosynthesis</keyword>
<dbReference type="EMBL" id="REFW01000001">
    <property type="protein sequence ID" value="RMB61638.1"/>
    <property type="molecule type" value="Genomic_DNA"/>
</dbReference>
<evidence type="ECO:0000256" key="6">
    <source>
        <dbReference type="ARBA" id="ARBA00023239"/>
    </source>
</evidence>
<dbReference type="SUPFAM" id="SSF53800">
    <property type="entry name" value="Chelatase"/>
    <property type="match status" value="1"/>
</dbReference>
<evidence type="ECO:0000256" key="2">
    <source>
        <dbReference type="ARBA" id="ARBA00012400"/>
    </source>
</evidence>
<evidence type="ECO:0000256" key="3">
    <source>
        <dbReference type="ARBA" id="ARBA00022723"/>
    </source>
</evidence>
<dbReference type="UniPathway" id="UPA00262">
    <property type="reaction ID" value="UER00222"/>
</dbReference>
<sequence>MQGTVMTAALVIAAHGTRDPAGQLVAHALTARVAALLPDVDVSVGFIELSHPTIPEALSAALSRCPADDKRVVVVPLMLGTGTHVRHDIPDFIEEVVAEFPDARIDYAPHLGPDPALFRAVNRRIDDAMGDWRREDTTLVLVGRGALVPDANADHVRLARMHYEQGGWRNVTPCFLQVTQPHLPEGLDRARAQGTGQILVIGHWLFPGRMRTWTHEQALAWACDHPETAVRVGEVIGDCDELAGVVLQRFRDMRPDHRVEGSPAYVCGLLLQDRQVLIVGGGNVAQRRVPTLLEAGAHVRLVSPTATPALEHLAGTGQIEWHRRPFEDSDLEGVWYVQATTDDPRVNRRVAHGAEARHTFCVRADDAWAGSAWTPATMRTRGATVSVLSNKDPRRSRALRDEIAGLLEGA</sequence>
<dbReference type="GO" id="GO:0046872">
    <property type="term" value="F:metal ion binding"/>
    <property type="evidence" value="ECO:0007669"/>
    <property type="project" value="UniProtKB-KW"/>
</dbReference>
<gene>
    <name evidence="9" type="ORF">EAX62_03125</name>
</gene>
<keyword evidence="3" id="KW-0479">Metal-binding</keyword>
<keyword evidence="5" id="KW-0520">NAD</keyword>
<proteinExistence type="predicted"/>
<dbReference type="InterPro" id="IPR002762">
    <property type="entry name" value="CbiX-like"/>
</dbReference>
<comment type="caution">
    <text evidence="9">The sequence shown here is derived from an EMBL/GenBank/DDBJ whole genome shotgun (WGS) entry which is preliminary data.</text>
</comment>
<dbReference type="PANTHER" id="PTHR33542:SF5">
    <property type="entry name" value="FERROCHELATASE CHE1"/>
    <property type="match status" value="1"/>
</dbReference>
<evidence type="ECO:0000313" key="10">
    <source>
        <dbReference type="Proteomes" id="UP000275256"/>
    </source>
</evidence>